<evidence type="ECO:0000313" key="1">
    <source>
        <dbReference type="EMBL" id="OAY42969.1"/>
    </source>
</evidence>
<organism evidence="1">
    <name type="scientific">Manihot esculenta</name>
    <name type="common">Cassava</name>
    <name type="synonym">Jatropha manihot</name>
    <dbReference type="NCBI Taxonomy" id="3983"/>
    <lineage>
        <taxon>Eukaryota</taxon>
        <taxon>Viridiplantae</taxon>
        <taxon>Streptophyta</taxon>
        <taxon>Embryophyta</taxon>
        <taxon>Tracheophyta</taxon>
        <taxon>Spermatophyta</taxon>
        <taxon>Magnoliopsida</taxon>
        <taxon>eudicotyledons</taxon>
        <taxon>Gunneridae</taxon>
        <taxon>Pentapetalae</taxon>
        <taxon>rosids</taxon>
        <taxon>fabids</taxon>
        <taxon>Malpighiales</taxon>
        <taxon>Euphorbiaceae</taxon>
        <taxon>Crotonoideae</taxon>
        <taxon>Manihoteae</taxon>
        <taxon>Manihot</taxon>
    </lineage>
</organism>
<sequence>MFFPFSFFLFDPSNLIASKESFSSYFIYRCDFFLLCFVL</sequence>
<protein>
    <submittedName>
        <fullName evidence="1">Uncharacterized protein</fullName>
    </submittedName>
</protein>
<accession>A0A2C9VFA2</accession>
<reference evidence="1" key="1">
    <citation type="submission" date="2016-02" db="EMBL/GenBank/DDBJ databases">
        <title>WGS assembly of Manihot esculenta.</title>
        <authorList>
            <person name="Bredeson J.V."/>
            <person name="Prochnik S.E."/>
            <person name="Lyons J.B."/>
            <person name="Schmutz J."/>
            <person name="Grimwood J."/>
            <person name="Vrebalov J."/>
            <person name="Bart R.S."/>
            <person name="Amuge T."/>
            <person name="Ferguson M.E."/>
            <person name="Green R."/>
            <person name="Putnam N."/>
            <person name="Stites J."/>
            <person name="Rounsley S."/>
            <person name="Rokhsar D.S."/>
        </authorList>
    </citation>
    <scope>NUCLEOTIDE SEQUENCE [LARGE SCALE GENOMIC DNA]</scope>
    <source>
        <tissue evidence="1">Leaf</tissue>
    </source>
</reference>
<gene>
    <name evidence="1" type="ORF">MANES_08G031300</name>
</gene>
<name>A0A2C9VFA2_MANES</name>
<proteinExistence type="predicted"/>
<dbReference type="EMBL" id="CM004394">
    <property type="protein sequence ID" value="OAY42969.1"/>
    <property type="molecule type" value="Genomic_DNA"/>
</dbReference>
<dbReference type="AlphaFoldDB" id="A0A2C9VFA2"/>